<dbReference type="AlphaFoldDB" id="A0A840QQ74"/>
<keyword evidence="1" id="KW-0812">Transmembrane</keyword>
<dbReference type="EMBL" id="JACHHB010000006">
    <property type="protein sequence ID" value="MBB5173499.1"/>
    <property type="molecule type" value="Genomic_DNA"/>
</dbReference>
<feature type="transmembrane region" description="Helical" evidence="1">
    <location>
        <begin position="6"/>
        <end position="39"/>
    </location>
</feature>
<feature type="transmembrane region" description="Helical" evidence="1">
    <location>
        <begin position="321"/>
        <end position="339"/>
    </location>
</feature>
<dbReference type="InterPro" id="IPR017516">
    <property type="entry name" value="AbrB_dup"/>
</dbReference>
<feature type="transmembrane region" description="Helical" evidence="1">
    <location>
        <begin position="174"/>
        <end position="195"/>
    </location>
</feature>
<dbReference type="Pfam" id="PF05145">
    <property type="entry name" value="AbrB"/>
    <property type="match status" value="1"/>
</dbReference>
<reference evidence="2 3" key="1">
    <citation type="submission" date="2020-08" db="EMBL/GenBank/DDBJ databases">
        <title>Genomic Encyclopedia of Type Strains, Phase IV (KMG-IV): sequencing the most valuable type-strain genomes for metagenomic binning, comparative biology and taxonomic classification.</title>
        <authorList>
            <person name="Goeker M."/>
        </authorList>
    </citation>
    <scope>NUCLEOTIDE SEQUENCE [LARGE SCALE GENOMIC DNA]</scope>
    <source>
        <strain evidence="2 3">DSM 24696</strain>
    </source>
</reference>
<dbReference type="PIRSF" id="PIRSF038991">
    <property type="entry name" value="Protein_AbrB"/>
    <property type="match status" value="1"/>
</dbReference>
<accession>A0A840QQ74</accession>
<gene>
    <name evidence="2" type="ORF">HNQ41_001686</name>
</gene>
<organism evidence="2 3">
    <name type="scientific">Texcoconibacillus texcoconensis</name>
    <dbReference type="NCBI Taxonomy" id="1095777"/>
    <lineage>
        <taxon>Bacteria</taxon>
        <taxon>Bacillati</taxon>
        <taxon>Bacillota</taxon>
        <taxon>Bacilli</taxon>
        <taxon>Bacillales</taxon>
        <taxon>Bacillaceae</taxon>
        <taxon>Texcoconibacillus</taxon>
    </lineage>
</organism>
<evidence type="ECO:0000256" key="1">
    <source>
        <dbReference type="SAM" id="Phobius"/>
    </source>
</evidence>
<keyword evidence="1" id="KW-1133">Transmembrane helix</keyword>
<dbReference type="InterPro" id="IPR007820">
    <property type="entry name" value="AbrB_fam"/>
</dbReference>
<feature type="transmembrane region" description="Helical" evidence="1">
    <location>
        <begin position="136"/>
        <end position="159"/>
    </location>
</feature>
<protein>
    <recommendedName>
        <fullName evidence="4">AbrB family transcriptional regulator</fullName>
    </recommendedName>
</protein>
<feature type="transmembrane region" description="Helical" evidence="1">
    <location>
        <begin position="79"/>
        <end position="101"/>
    </location>
</feature>
<evidence type="ECO:0008006" key="4">
    <source>
        <dbReference type="Google" id="ProtNLM"/>
    </source>
</evidence>
<name>A0A840QQ74_9BACI</name>
<keyword evidence="1" id="KW-0472">Membrane</keyword>
<dbReference type="PANTHER" id="PTHR38457">
    <property type="entry name" value="REGULATOR ABRB-RELATED"/>
    <property type="match status" value="1"/>
</dbReference>
<dbReference type="RefSeq" id="WP_184663943.1">
    <property type="nucleotide sequence ID" value="NZ_JACHHB010000006.1"/>
</dbReference>
<proteinExistence type="predicted"/>
<dbReference type="PANTHER" id="PTHR38457:SF1">
    <property type="entry name" value="REGULATOR ABRB-RELATED"/>
    <property type="match status" value="1"/>
</dbReference>
<keyword evidence="3" id="KW-1185">Reference proteome</keyword>
<dbReference type="NCBIfam" id="TIGR03082">
    <property type="entry name" value="Gneg_AbrB_dup"/>
    <property type="match status" value="1"/>
</dbReference>
<comment type="caution">
    <text evidence="2">The sequence shown here is derived from an EMBL/GenBank/DDBJ whole genome shotgun (WGS) entry which is preliminary data.</text>
</comment>
<evidence type="ECO:0000313" key="2">
    <source>
        <dbReference type="EMBL" id="MBB5173499.1"/>
    </source>
</evidence>
<feature type="transmembrane region" description="Helical" evidence="1">
    <location>
        <begin position="230"/>
        <end position="247"/>
    </location>
</feature>
<dbReference type="GO" id="GO:0016020">
    <property type="term" value="C:membrane"/>
    <property type="evidence" value="ECO:0007669"/>
    <property type="project" value="InterPro"/>
</dbReference>
<evidence type="ECO:0000313" key="3">
    <source>
        <dbReference type="Proteomes" id="UP000551878"/>
    </source>
</evidence>
<dbReference type="Proteomes" id="UP000551878">
    <property type="component" value="Unassembled WGS sequence"/>
</dbReference>
<dbReference type="GO" id="GO:0010468">
    <property type="term" value="P:regulation of gene expression"/>
    <property type="evidence" value="ECO:0007669"/>
    <property type="project" value="InterPro"/>
</dbReference>
<feature type="transmembrane region" description="Helical" evidence="1">
    <location>
        <begin position="207"/>
        <end position="224"/>
    </location>
</feature>
<feature type="transmembrane region" description="Helical" evidence="1">
    <location>
        <begin position="259"/>
        <end position="283"/>
    </location>
</feature>
<feature type="transmembrane region" description="Helical" evidence="1">
    <location>
        <begin position="51"/>
        <end position="67"/>
    </location>
</feature>
<sequence length="341" mass="37637">MIQRVFFLIVALLIGITFNALQIPAGWLLGGIITGICWGMIKGKLVFPRRWYMVVLVLVGSNIGLMMERDLFLLVGQYLFPLIVTLSLTLISSFVLGWLLLRWSTLDKRTAFFSCIPGGMSEVISVSGEYGADDRIVAAFHTARVTLFVLFVPLLVVYWEGGNHVSEQALAKEGFHLITFEQITVLLTVMVLSILLHKRWPIPAGAILYALLIAFIIGEFIVPIDSLPNYVPGIGQVLLGAIVGVRFDRATFQQLKSLGFVSLKILATYFLFAILIAAVFWLLTDATLSLSLLSTVPAGAAEMSATAFAIGLEPTLVTSLHIIRVIILFLLLPFLIRWVNQ</sequence>